<evidence type="ECO:0008006" key="5">
    <source>
        <dbReference type="Google" id="ProtNLM"/>
    </source>
</evidence>
<protein>
    <recommendedName>
        <fullName evidence="5">Transmembrane protein</fullName>
    </recommendedName>
</protein>
<feature type="transmembrane region" description="Helical" evidence="2">
    <location>
        <begin position="318"/>
        <end position="339"/>
    </location>
</feature>
<dbReference type="EMBL" id="CP054840">
    <property type="protein sequence ID" value="QKV52740.1"/>
    <property type="molecule type" value="Genomic_DNA"/>
</dbReference>
<evidence type="ECO:0000313" key="4">
    <source>
        <dbReference type="Proteomes" id="UP000509579"/>
    </source>
</evidence>
<reference evidence="3 4" key="1">
    <citation type="submission" date="2020-06" db="EMBL/GenBank/DDBJ databases">
        <title>Acidovorax antarctica sp. nov., isolated from Corinth ice sheet soil, Antarctic Fields Peninsula.</title>
        <authorList>
            <person name="Xu Q."/>
            <person name="Peng F."/>
        </authorList>
    </citation>
    <scope>NUCLEOTIDE SEQUENCE [LARGE SCALE GENOMIC DNA]</scope>
    <source>
        <strain evidence="3 4">16-35-5</strain>
    </source>
</reference>
<keyword evidence="2" id="KW-0812">Transmembrane</keyword>
<keyword evidence="2" id="KW-0472">Membrane</keyword>
<feature type="transmembrane region" description="Helical" evidence="2">
    <location>
        <begin position="118"/>
        <end position="140"/>
    </location>
</feature>
<evidence type="ECO:0000256" key="2">
    <source>
        <dbReference type="SAM" id="Phobius"/>
    </source>
</evidence>
<feature type="transmembrane region" description="Helical" evidence="2">
    <location>
        <begin position="146"/>
        <end position="169"/>
    </location>
</feature>
<keyword evidence="1" id="KW-0175">Coiled coil</keyword>
<gene>
    <name evidence="3" type="ORF">HUK68_07420</name>
</gene>
<dbReference type="AlphaFoldDB" id="A0A6N1X4N6"/>
<dbReference type="RefSeq" id="WP_175503617.1">
    <property type="nucleotide sequence ID" value="NZ_CAURQT010000007.1"/>
</dbReference>
<evidence type="ECO:0000313" key="3">
    <source>
        <dbReference type="EMBL" id="QKV52740.1"/>
    </source>
</evidence>
<feature type="transmembrane region" description="Helical" evidence="2">
    <location>
        <begin position="12"/>
        <end position="32"/>
    </location>
</feature>
<organism evidence="3 4">
    <name type="scientific">Comamonas antarctica</name>
    <dbReference type="NCBI Taxonomy" id="2743470"/>
    <lineage>
        <taxon>Bacteria</taxon>
        <taxon>Pseudomonadati</taxon>
        <taxon>Pseudomonadota</taxon>
        <taxon>Betaproteobacteria</taxon>
        <taxon>Burkholderiales</taxon>
        <taxon>Comamonadaceae</taxon>
        <taxon>Comamonas</taxon>
    </lineage>
</organism>
<dbReference type="Proteomes" id="UP000509579">
    <property type="component" value="Chromosome"/>
</dbReference>
<sequence>MTAPTYVQSDPIAASTVPAASVGISGVSWAAIFAGALAAAALSLVLFILGIGLGLSSISVWSNRGAEGDTVGWAAIAWLAFTQLASAGVGGYIAGRLRVRWQGVHTDEVYFRDTAHGFLSWAFATLVMAALMGSVAGSAITGTVKAAGSVAAGAATAAVGSAGAIGAAANANSDDSSNPMGYWIDSLFRQDAAAPAAAAPTDAAPAADASADAAAASAAPAPVASTPAATATPSRRANVDATREVTRIYAQAIQTGTLPPEDARHVANLISERTGMPVAQAQERVQRSFDQARQQVEQAKEKAKQAAETARKTAAHTALWLFVALLIGAFVGSFCATIGGRQRDAY</sequence>
<feature type="transmembrane region" description="Helical" evidence="2">
    <location>
        <begin position="39"/>
        <end position="61"/>
    </location>
</feature>
<feature type="transmembrane region" description="Helical" evidence="2">
    <location>
        <begin position="73"/>
        <end position="97"/>
    </location>
</feature>
<evidence type="ECO:0000256" key="1">
    <source>
        <dbReference type="SAM" id="Coils"/>
    </source>
</evidence>
<feature type="coiled-coil region" evidence="1">
    <location>
        <begin position="282"/>
        <end position="316"/>
    </location>
</feature>
<proteinExistence type="predicted"/>
<name>A0A6N1X4N6_9BURK</name>
<keyword evidence="2" id="KW-1133">Transmembrane helix</keyword>
<keyword evidence="4" id="KW-1185">Reference proteome</keyword>
<accession>A0A6N1X4N6</accession>
<dbReference type="KEGG" id="aant:HUK68_07420"/>